<accession>A0A2B7Y0C2</accession>
<sequence>MSLGPGDRSLKLPILKFSYATTSVERTSPLGWTHISGSGDMFAIFDFGQKPEASGWTKSQRHLRLLRGSEILENLDLDSLARESANESLPSGFHTAKRSVAVIVKSPCLAIRYPTRFNQTRRFQIKFPSDADFYKAMSALSEAGCRITDSNLAPVPLPSLAAKPCSPAFNTNTSLPLSPYASSSVDGYNSRPASTSATETSSLARPRGLSAAPNTCLEALHPDGETLRCPILLRPSSLTSLCSPRRDSQSMNDISRISLTTADDLTASQLSRALLPDLNVSQQSNEQHILEEGPSTAPSLEIPSLSQILPPKRVLPFAKPEAKRTRRAPTDKTTSAPSLSVGSTKSHSLGSNVQRTSSVVGGILDSQATVASSIPNEDRSTNYDPPSGSRAASSELPYRRILPQEGPRHDTPTASPAAVSIAYQPPQTLTTSATSTITSISNHSLNAPNRTIQSPEPADNVMTSDNLSTYLSTPAPERHALLDSYICGQLDNDAFLTLCQDVEGVWKRIAFGH</sequence>
<dbReference type="Proteomes" id="UP000224634">
    <property type="component" value="Unassembled WGS sequence"/>
</dbReference>
<evidence type="ECO:0000313" key="2">
    <source>
        <dbReference type="EMBL" id="PGH14258.1"/>
    </source>
</evidence>
<feature type="compositionally biased region" description="Polar residues" evidence="1">
    <location>
        <begin position="331"/>
        <end position="353"/>
    </location>
</feature>
<organism evidence="2 3">
    <name type="scientific">Polytolypa hystricis (strain UAMH7299)</name>
    <dbReference type="NCBI Taxonomy" id="1447883"/>
    <lineage>
        <taxon>Eukaryota</taxon>
        <taxon>Fungi</taxon>
        <taxon>Dikarya</taxon>
        <taxon>Ascomycota</taxon>
        <taxon>Pezizomycotina</taxon>
        <taxon>Eurotiomycetes</taxon>
        <taxon>Eurotiomycetidae</taxon>
        <taxon>Onygenales</taxon>
        <taxon>Onygenales incertae sedis</taxon>
        <taxon>Polytolypa</taxon>
    </lineage>
</organism>
<name>A0A2B7Y0C2_POLH7</name>
<dbReference type="AlphaFoldDB" id="A0A2B7Y0C2"/>
<evidence type="ECO:0000256" key="1">
    <source>
        <dbReference type="SAM" id="MobiDB-lite"/>
    </source>
</evidence>
<feature type="region of interest" description="Disordered" evidence="1">
    <location>
        <begin position="370"/>
        <end position="397"/>
    </location>
</feature>
<dbReference type="OrthoDB" id="5360255at2759"/>
<feature type="compositionally biased region" description="Low complexity" evidence="1">
    <location>
        <begin position="193"/>
        <end position="204"/>
    </location>
</feature>
<gene>
    <name evidence="2" type="ORF">AJ80_05998</name>
</gene>
<dbReference type="GO" id="GO:0007131">
    <property type="term" value="P:reciprocal meiotic recombination"/>
    <property type="evidence" value="ECO:0007669"/>
    <property type="project" value="InterPro"/>
</dbReference>
<proteinExistence type="predicted"/>
<feature type="region of interest" description="Disordered" evidence="1">
    <location>
        <begin position="441"/>
        <end position="460"/>
    </location>
</feature>
<protein>
    <submittedName>
        <fullName evidence="2">Uncharacterized protein</fullName>
    </submittedName>
</protein>
<dbReference type="EMBL" id="PDNA01000095">
    <property type="protein sequence ID" value="PGH14258.1"/>
    <property type="molecule type" value="Genomic_DNA"/>
</dbReference>
<feature type="region of interest" description="Disordered" evidence="1">
    <location>
        <begin position="317"/>
        <end position="353"/>
    </location>
</feature>
<reference evidence="2 3" key="1">
    <citation type="submission" date="2017-10" db="EMBL/GenBank/DDBJ databases">
        <title>Comparative genomics in systemic dimorphic fungi from Ajellomycetaceae.</title>
        <authorList>
            <person name="Munoz J.F."/>
            <person name="Mcewen J.G."/>
            <person name="Clay O.K."/>
            <person name="Cuomo C.A."/>
        </authorList>
    </citation>
    <scope>NUCLEOTIDE SEQUENCE [LARGE SCALE GENOMIC DNA]</scope>
    <source>
        <strain evidence="2 3">UAMH7299</strain>
    </source>
</reference>
<evidence type="ECO:0000313" key="3">
    <source>
        <dbReference type="Proteomes" id="UP000224634"/>
    </source>
</evidence>
<dbReference type="STRING" id="1447883.A0A2B7Y0C2"/>
<comment type="caution">
    <text evidence="2">The sequence shown here is derived from an EMBL/GenBank/DDBJ whole genome shotgun (WGS) entry which is preliminary data.</text>
</comment>
<dbReference type="InterPro" id="IPR004354">
    <property type="entry name" value="Meiotic_Rec114"/>
</dbReference>
<keyword evidence="3" id="KW-1185">Reference proteome</keyword>
<dbReference type="Pfam" id="PF03525">
    <property type="entry name" value="Meiotic_rec114"/>
    <property type="match status" value="1"/>
</dbReference>
<feature type="region of interest" description="Disordered" evidence="1">
    <location>
        <begin position="186"/>
        <end position="208"/>
    </location>
</feature>